<evidence type="ECO:0000313" key="1">
    <source>
        <dbReference type="EMBL" id="GEU36953.1"/>
    </source>
</evidence>
<dbReference type="PANTHER" id="PTHR31973">
    <property type="entry name" value="POLYPROTEIN, PUTATIVE-RELATED"/>
    <property type="match status" value="1"/>
</dbReference>
<reference evidence="1" key="1">
    <citation type="journal article" date="2019" name="Sci. Rep.">
        <title>Draft genome of Tanacetum cinerariifolium, the natural source of mosquito coil.</title>
        <authorList>
            <person name="Yamashiro T."/>
            <person name="Shiraishi A."/>
            <person name="Satake H."/>
            <person name="Nakayama K."/>
        </authorList>
    </citation>
    <scope>NUCLEOTIDE SEQUENCE</scope>
</reference>
<dbReference type="EMBL" id="BKCJ010000870">
    <property type="protein sequence ID" value="GEU36953.1"/>
    <property type="molecule type" value="Genomic_DNA"/>
</dbReference>
<dbReference type="AlphaFoldDB" id="A0A6L2JIW3"/>
<accession>A0A6L2JIW3</accession>
<dbReference type="PANTHER" id="PTHR31973:SF187">
    <property type="entry name" value="MUTATOR TRANSPOSASE MUDRA PROTEIN"/>
    <property type="match status" value="1"/>
</dbReference>
<sequence length="454" mass="53899">MNHVINSKINISYQQAWRGKDYDIQQIRVSPFESFEMLPYYCYNLERKKPRHSHTYQNGRKRCFRDVIHCHWCIDSYVHALSTPVAYNRCGTLKGLIHGNKSGRCGHGWKQPDCANFFWNMQRRNRHAAIALAVHNEFPLAFHAVCFRHLMMNISLKSKKTKGLFWKICKAYTPEEFSTEMSNLQAIQPDAYHKLIQVSPRRWSRAYFPLVRYNYMTSNIVESVNACTVLYRKLSVLKLAETYRAMVQEWYFKRRELADNMTSEITEWVANKVNKKRMKSATWHVYGVNHYQYQVSDRRYNREVDFQTCTCQRRKWQLSGIPCTRYSCNKVFGNPNCSLDSGLIPLDNAIQDRDMLLMLTIIMALWEALDKEACLKEQILSLMHRFADRFTNRRPEIGRLNSLPDDPLIKYGRYALGCMTESYMKKVAYLKSVRDEFLRSMKEKRQLIMNYREM</sequence>
<protein>
    <submittedName>
        <fullName evidence="1">Transposase, MuDR, MULE transposase domain protein</fullName>
    </submittedName>
</protein>
<name>A0A6L2JIW3_TANCI</name>
<organism evidence="1">
    <name type="scientific">Tanacetum cinerariifolium</name>
    <name type="common">Dalmatian daisy</name>
    <name type="synonym">Chrysanthemum cinerariifolium</name>
    <dbReference type="NCBI Taxonomy" id="118510"/>
    <lineage>
        <taxon>Eukaryota</taxon>
        <taxon>Viridiplantae</taxon>
        <taxon>Streptophyta</taxon>
        <taxon>Embryophyta</taxon>
        <taxon>Tracheophyta</taxon>
        <taxon>Spermatophyta</taxon>
        <taxon>Magnoliopsida</taxon>
        <taxon>eudicotyledons</taxon>
        <taxon>Gunneridae</taxon>
        <taxon>Pentapetalae</taxon>
        <taxon>asterids</taxon>
        <taxon>campanulids</taxon>
        <taxon>Asterales</taxon>
        <taxon>Asteraceae</taxon>
        <taxon>Asteroideae</taxon>
        <taxon>Anthemideae</taxon>
        <taxon>Anthemidinae</taxon>
        <taxon>Tanacetum</taxon>
    </lineage>
</organism>
<proteinExistence type="predicted"/>
<comment type="caution">
    <text evidence="1">The sequence shown here is derived from an EMBL/GenBank/DDBJ whole genome shotgun (WGS) entry which is preliminary data.</text>
</comment>
<gene>
    <name evidence="1" type="ORF">Tci_008931</name>
</gene>